<evidence type="ECO:0000313" key="4">
    <source>
        <dbReference type="Ensembl" id="ENSCMIP00000000907.1"/>
    </source>
</evidence>
<name>A0A4W3GDK1_CALMI</name>
<dbReference type="AlphaFoldDB" id="A0A4W3GDK1"/>
<reference evidence="5" key="3">
    <citation type="journal article" date="2014" name="Nature">
        <title>Elephant shark genome provides unique insights into gnathostome evolution.</title>
        <authorList>
            <consortium name="International Elephant Shark Genome Sequencing Consortium"/>
            <person name="Venkatesh B."/>
            <person name="Lee A.P."/>
            <person name="Ravi V."/>
            <person name="Maurya A.K."/>
            <person name="Lian M.M."/>
            <person name="Swann J.B."/>
            <person name="Ohta Y."/>
            <person name="Flajnik M.F."/>
            <person name="Sutoh Y."/>
            <person name="Kasahara M."/>
            <person name="Hoon S."/>
            <person name="Gangu V."/>
            <person name="Roy S.W."/>
            <person name="Irimia M."/>
            <person name="Korzh V."/>
            <person name="Kondrychyn I."/>
            <person name="Lim Z.W."/>
            <person name="Tay B.H."/>
            <person name="Tohari S."/>
            <person name="Kong K.W."/>
            <person name="Ho S."/>
            <person name="Lorente-Galdos B."/>
            <person name="Quilez J."/>
            <person name="Marques-Bonet T."/>
            <person name="Raney B.J."/>
            <person name="Ingham P.W."/>
            <person name="Tay A."/>
            <person name="Hillier L.W."/>
            <person name="Minx P."/>
            <person name="Boehm T."/>
            <person name="Wilson R.K."/>
            <person name="Brenner S."/>
            <person name="Warren W.C."/>
        </authorList>
    </citation>
    <scope>NUCLEOTIDE SEQUENCE [LARGE SCALE GENOMIC DNA]</scope>
</reference>
<reference evidence="4" key="4">
    <citation type="submission" date="2025-08" db="UniProtKB">
        <authorList>
            <consortium name="Ensembl"/>
        </authorList>
    </citation>
    <scope>IDENTIFICATION</scope>
</reference>
<dbReference type="GO" id="GO:0000724">
    <property type="term" value="P:double-strand break repair via homologous recombination"/>
    <property type="evidence" value="ECO:0007669"/>
    <property type="project" value="TreeGrafter"/>
</dbReference>
<dbReference type="GeneTree" id="ENSGT00940000160188"/>
<reference evidence="5" key="1">
    <citation type="journal article" date="2006" name="Science">
        <title>Ancient noncoding elements conserved in the human genome.</title>
        <authorList>
            <person name="Venkatesh B."/>
            <person name="Kirkness E.F."/>
            <person name="Loh Y.H."/>
            <person name="Halpern A.L."/>
            <person name="Lee A.P."/>
            <person name="Johnson J."/>
            <person name="Dandona N."/>
            <person name="Viswanathan L.D."/>
            <person name="Tay A."/>
            <person name="Venter J.C."/>
            <person name="Strausberg R.L."/>
            <person name="Brenner S."/>
        </authorList>
    </citation>
    <scope>NUCLEOTIDE SEQUENCE [LARGE SCALE GENOMIC DNA]</scope>
</reference>
<keyword evidence="5" id="KW-1185">Reference proteome</keyword>
<protein>
    <submittedName>
        <fullName evidence="4">Uncharacterized protein</fullName>
    </submittedName>
</protein>
<proteinExistence type="predicted"/>
<dbReference type="PANTHER" id="PTHR46358:SF1">
    <property type="entry name" value="TONSOKU-LIKE PROTEIN"/>
    <property type="match status" value="1"/>
</dbReference>
<dbReference type="GO" id="GO:0031297">
    <property type="term" value="P:replication fork processing"/>
    <property type="evidence" value="ECO:0007669"/>
    <property type="project" value="TreeGrafter"/>
</dbReference>
<dbReference type="Ensembl" id="ENSCMIT00000000957.1">
    <property type="protein sequence ID" value="ENSCMIP00000000907.1"/>
    <property type="gene ID" value="ENSCMIG00000000625.1"/>
</dbReference>
<dbReference type="STRING" id="7868.ENSCMIP00000000907"/>
<dbReference type="InParanoid" id="A0A4W3GDK1"/>
<keyword evidence="3" id="KW-0539">Nucleus</keyword>
<reference evidence="5" key="2">
    <citation type="journal article" date="2007" name="PLoS Biol.">
        <title>Survey sequencing and comparative analysis of the elephant shark (Callorhinchus milii) genome.</title>
        <authorList>
            <person name="Venkatesh B."/>
            <person name="Kirkness E.F."/>
            <person name="Loh Y.H."/>
            <person name="Halpern A.L."/>
            <person name="Lee A.P."/>
            <person name="Johnson J."/>
            <person name="Dandona N."/>
            <person name="Viswanathan L.D."/>
            <person name="Tay A."/>
            <person name="Venter J.C."/>
            <person name="Strausberg R.L."/>
            <person name="Brenner S."/>
        </authorList>
    </citation>
    <scope>NUCLEOTIDE SEQUENCE [LARGE SCALE GENOMIC DNA]</scope>
</reference>
<evidence type="ECO:0000256" key="1">
    <source>
        <dbReference type="ARBA" id="ARBA00004123"/>
    </source>
</evidence>
<organism evidence="4 5">
    <name type="scientific">Callorhinchus milii</name>
    <name type="common">Ghost shark</name>
    <dbReference type="NCBI Taxonomy" id="7868"/>
    <lineage>
        <taxon>Eukaryota</taxon>
        <taxon>Metazoa</taxon>
        <taxon>Chordata</taxon>
        <taxon>Craniata</taxon>
        <taxon>Vertebrata</taxon>
        <taxon>Chondrichthyes</taxon>
        <taxon>Holocephali</taxon>
        <taxon>Chimaeriformes</taxon>
        <taxon>Callorhinchidae</taxon>
        <taxon>Callorhinchus</taxon>
    </lineage>
</organism>
<accession>A0A4W3GDK1</accession>
<dbReference type="InterPro" id="IPR052311">
    <property type="entry name" value="MMS22L-TONSL_complex_comp"/>
</dbReference>
<dbReference type="Proteomes" id="UP000314986">
    <property type="component" value="Unassembled WGS sequence"/>
</dbReference>
<dbReference type="GO" id="GO:0043596">
    <property type="term" value="C:nuclear replication fork"/>
    <property type="evidence" value="ECO:0007669"/>
    <property type="project" value="TreeGrafter"/>
</dbReference>
<reference evidence="4" key="5">
    <citation type="submission" date="2025-09" db="UniProtKB">
        <authorList>
            <consortium name="Ensembl"/>
        </authorList>
    </citation>
    <scope>IDENTIFICATION</scope>
</reference>
<sequence length="89" mass="10110">MGLPRDSETRDISWLAEQASQRYYKECGLRPRLTLKKEGALLASDDPVLHVLQSNEEVLAEVMSWDLPPLSDRYKRACQSLATGKYRSA</sequence>
<evidence type="ECO:0000256" key="3">
    <source>
        <dbReference type="ARBA" id="ARBA00023242"/>
    </source>
</evidence>
<evidence type="ECO:0000313" key="5">
    <source>
        <dbReference type="Proteomes" id="UP000314986"/>
    </source>
</evidence>
<keyword evidence="2" id="KW-0677">Repeat</keyword>
<comment type="subcellular location">
    <subcellularLocation>
        <location evidence="1">Nucleus</location>
    </subcellularLocation>
</comment>
<dbReference type="PANTHER" id="PTHR46358">
    <property type="entry name" value="TONSOKU-LIKE PROTEIN"/>
    <property type="match status" value="1"/>
</dbReference>
<evidence type="ECO:0000256" key="2">
    <source>
        <dbReference type="ARBA" id="ARBA00022737"/>
    </source>
</evidence>